<dbReference type="EMBL" id="FOHA01000001">
    <property type="protein sequence ID" value="SER50646.1"/>
    <property type="molecule type" value="Genomic_DNA"/>
</dbReference>
<gene>
    <name evidence="1" type="ORF">SAMN04488559_10182</name>
</gene>
<evidence type="ECO:0000313" key="2">
    <source>
        <dbReference type="Proteomes" id="UP000198948"/>
    </source>
</evidence>
<protein>
    <submittedName>
        <fullName evidence="1">Uncharacterized protein</fullName>
    </submittedName>
</protein>
<proteinExistence type="predicted"/>
<organism evidence="1 2">
    <name type="scientific">Isobaculum melis</name>
    <dbReference type="NCBI Taxonomy" id="142588"/>
    <lineage>
        <taxon>Bacteria</taxon>
        <taxon>Bacillati</taxon>
        <taxon>Bacillota</taxon>
        <taxon>Bacilli</taxon>
        <taxon>Lactobacillales</taxon>
        <taxon>Carnobacteriaceae</taxon>
        <taxon>Isobaculum</taxon>
    </lineage>
</organism>
<reference evidence="1 2" key="1">
    <citation type="submission" date="2016-10" db="EMBL/GenBank/DDBJ databases">
        <authorList>
            <person name="de Groot N.N."/>
        </authorList>
    </citation>
    <scope>NUCLEOTIDE SEQUENCE [LARGE SCALE GENOMIC DNA]</scope>
    <source>
        <strain evidence="1 2">DSM 13760</strain>
    </source>
</reference>
<keyword evidence="2" id="KW-1185">Reference proteome</keyword>
<accession>A0A1H9PQN8</accession>
<name>A0A1H9PQN8_9LACT</name>
<dbReference type="AlphaFoldDB" id="A0A1H9PQN8"/>
<dbReference type="Proteomes" id="UP000198948">
    <property type="component" value="Unassembled WGS sequence"/>
</dbReference>
<evidence type="ECO:0000313" key="1">
    <source>
        <dbReference type="EMBL" id="SER50646.1"/>
    </source>
</evidence>
<sequence>MYTHDYEIISYQVDFEKGTFIFNIKGEQGQKKQIIFKEVLSYQFKHEMPYSIILDLKELPLAYFFSQNKKVLEDKERWSIRYKSPLELKTKIESMGLKYYNLYASYGMNGWILAESCELRVIED</sequence>